<dbReference type="AlphaFoldDB" id="A0A8H6FYE9"/>
<sequence>MFSKWISLLLIPLVLSTPTTSTVPAKFNNNNNNNNNTITIYKNNTNNNISYTPPTHKCSKPGFFKSDHRPSWPECHRAIRALPNTHDSAPFHKNGANNGYRLPATERFGRCRAQVELEAGEAAVSSWVDVTAALDRLSTLCRRASSYGEEKTGGWMLTGPEDRIKVSLLGPDDPISDAVKE</sequence>
<reference evidence="2 3" key="1">
    <citation type="journal article" date="2020" name="Genomics">
        <title>Complete, high-quality genomes from long-read metagenomic sequencing of two wolf lichen thalli reveals enigmatic genome architecture.</title>
        <authorList>
            <person name="McKenzie S.K."/>
            <person name="Walston R.F."/>
            <person name="Allen J.L."/>
        </authorList>
    </citation>
    <scope>NUCLEOTIDE SEQUENCE [LARGE SCALE GENOMIC DNA]</scope>
    <source>
        <strain evidence="2">WasteWater2</strain>
    </source>
</reference>
<feature type="chain" id="PRO_5034318698" evidence="1">
    <location>
        <begin position="17"/>
        <end position="181"/>
    </location>
</feature>
<dbReference type="RefSeq" id="XP_037166392.1">
    <property type="nucleotide sequence ID" value="XM_037306454.1"/>
</dbReference>
<feature type="signal peptide" evidence="1">
    <location>
        <begin position="1"/>
        <end position="16"/>
    </location>
</feature>
<dbReference type="GeneID" id="59286195"/>
<dbReference type="EMBL" id="JACCJC010000015">
    <property type="protein sequence ID" value="KAF6237064.1"/>
    <property type="molecule type" value="Genomic_DNA"/>
</dbReference>
<comment type="caution">
    <text evidence="2">The sequence shown here is derived from an EMBL/GenBank/DDBJ whole genome shotgun (WGS) entry which is preliminary data.</text>
</comment>
<gene>
    <name evidence="2" type="ORF">HO173_004531</name>
</gene>
<accession>A0A8H6FYE9</accession>
<dbReference type="OrthoDB" id="5390738at2759"/>
<evidence type="ECO:0000313" key="3">
    <source>
        <dbReference type="Proteomes" id="UP000578531"/>
    </source>
</evidence>
<proteinExistence type="predicted"/>
<organism evidence="2 3">
    <name type="scientific">Letharia columbiana</name>
    <dbReference type="NCBI Taxonomy" id="112416"/>
    <lineage>
        <taxon>Eukaryota</taxon>
        <taxon>Fungi</taxon>
        <taxon>Dikarya</taxon>
        <taxon>Ascomycota</taxon>
        <taxon>Pezizomycotina</taxon>
        <taxon>Lecanoromycetes</taxon>
        <taxon>OSLEUM clade</taxon>
        <taxon>Lecanoromycetidae</taxon>
        <taxon>Lecanorales</taxon>
        <taxon>Lecanorineae</taxon>
        <taxon>Parmeliaceae</taxon>
        <taxon>Letharia</taxon>
    </lineage>
</organism>
<keyword evidence="1" id="KW-0732">Signal</keyword>
<dbReference type="Proteomes" id="UP000578531">
    <property type="component" value="Unassembled WGS sequence"/>
</dbReference>
<evidence type="ECO:0000256" key="1">
    <source>
        <dbReference type="SAM" id="SignalP"/>
    </source>
</evidence>
<name>A0A8H6FYE9_9LECA</name>
<evidence type="ECO:0000313" key="2">
    <source>
        <dbReference type="EMBL" id="KAF6237064.1"/>
    </source>
</evidence>
<keyword evidence="3" id="KW-1185">Reference proteome</keyword>
<protein>
    <submittedName>
        <fullName evidence="2">Uncharacterized protein</fullName>
    </submittedName>
</protein>